<keyword evidence="4" id="KW-1185">Reference proteome</keyword>
<dbReference type="GO" id="GO:0016788">
    <property type="term" value="F:hydrolase activity, acting on ester bonds"/>
    <property type="evidence" value="ECO:0007669"/>
    <property type="project" value="TreeGrafter"/>
</dbReference>
<dbReference type="Proteomes" id="UP000249829">
    <property type="component" value="Unassembled WGS sequence"/>
</dbReference>
<evidence type="ECO:0000259" key="2">
    <source>
        <dbReference type="Pfam" id="PF00149"/>
    </source>
</evidence>
<protein>
    <submittedName>
        <fullName evidence="3">Metallo-dependent phosphatase</fullName>
    </submittedName>
</protein>
<dbReference type="GO" id="GO:0005737">
    <property type="term" value="C:cytoplasm"/>
    <property type="evidence" value="ECO:0007669"/>
    <property type="project" value="TreeGrafter"/>
</dbReference>
<dbReference type="OMA" id="HIVPMEY"/>
<dbReference type="AlphaFoldDB" id="A0A2V5HHK9"/>
<reference evidence="3 4" key="1">
    <citation type="submission" date="2018-02" db="EMBL/GenBank/DDBJ databases">
        <title>The genomes of Aspergillus section Nigri reveals drivers in fungal speciation.</title>
        <authorList>
            <consortium name="DOE Joint Genome Institute"/>
            <person name="Vesth T.C."/>
            <person name="Nybo J."/>
            <person name="Theobald S."/>
            <person name="Brandl J."/>
            <person name="Frisvad J.C."/>
            <person name="Nielsen K.F."/>
            <person name="Lyhne E.K."/>
            <person name="Kogle M.E."/>
            <person name="Kuo A."/>
            <person name="Riley R."/>
            <person name="Clum A."/>
            <person name="Nolan M."/>
            <person name="Lipzen A."/>
            <person name="Salamov A."/>
            <person name="Henrissat B."/>
            <person name="Wiebenga A."/>
            <person name="De vries R.P."/>
            <person name="Grigoriev I.V."/>
            <person name="Mortensen U.H."/>
            <person name="Andersen M.R."/>
            <person name="Baker S.E."/>
        </authorList>
    </citation>
    <scope>NUCLEOTIDE SEQUENCE [LARGE SCALE GENOMIC DNA]</scope>
    <source>
        <strain evidence="3 4">CBS 115571</strain>
    </source>
</reference>
<dbReference type="STRING" id="1450538.A0A2V5HHK9"/>
<dbReference type="PANTHER" id="PTHR32440:SF11">
    <property type="entry name" value="METALLOPHOSPHOESTERASE DOMAIN-CONTAINING PROTEIN"/>
    <property type="match status" value="1"/>
</dbReference>
<evidence type="ECO:0000313" key="3">
    <source>
        <dbReference type="EMBL" id="PYI23918.1"/>
    </source>
</evidence>
<organism evidence="3 4">
    <name type="scientific">Aspergillus violaceofuscus (strain CBS 115571)</name>
    <dbReference type="NCBI Taxonomy" id="1450538"/>
    <lineage>
        <taxon>Eukaryota</taxon>
        <taxon>Fungi</taxon>
        <taxon>Dikarya</taxon>
        <taxon>Ascomycota</taxon>
        <taxon>Pezizomycotina</taxon>
        <taxon>Eurotiomycetes</taxon>
        <taxon>Eurotiomycetidae</taxon>
        <taxon>Eurotiales</taxon>
        <taxon>Aspergillaceae</taxon>
        <taxon>Aspergillus</taxon>
    </lineage>
</organism>
<evidence type="ECO:0000256" key="1">
    <source>
        <dbReference type="SAM" id="SignalP"/>
    </source>
</evidence>
<keyword evidence="1" id="KW-0732">Signal</keyword>
<dbReference type="Pfam" id="PF00149">
    <property type="entry name" value="Metallophos"/>
    <property type="match status" value="1"/>
</dbReference>
<dbReference type="Gene3D" id="3.60.21.10">
    <property type="match status" value="1"/>
</dbReference>
<feature type="domain" description="Calcineurin-like phosphoesterase" evidence="2">
    <location>
        <begin position="47"/>
        <end position="229"/>
    </location>
</feature>
<evidence type="ECO:0000313" key="4">
    <source>
        <dbReference type="Proteomes" id="UP000249829"/>
    </source>
</evidence>
<dbReference type="CDD" id="cd07383">
    <property type="entry name" value="MPP_Dcr2"/>
    <property type="match status" value="1"/>
</dbReference>
<dbReference type="InterPro" id="IPR004843">
    <property type="entry name" value="Calcineurin-like_PHP"/>
</dbReference>
<feature type="signal peptide" evidence="1">
    <location>
        <begin position="1"/>
        <end position="18"/>
    </location>
</feature>
<accession>A0A2V5HHK9</accession>
<dbReference type="EMBL" id="KZ825103">
    <property type="protein sequence ID" value="PYI23918.1"/>
    <property type="molecule type" value="Genomic_DNA"/>
</dbReference>
<dbReference type="SUPFAM" id="SSF56300">
    <property type="entry name" value="Metallo-dependent phosphatases"/>
    <property type="match status" value="1"/>
</dbReference>
<dbReference type="InterPro" id="IPR029052">
    <property type="entry name" value="Metallo-depent_PP-like"/>
</dbReference>
<gene>
    <name evidence="3" type="ORF">BO99DRAFT_478544</name>
</gene>
<dbReference type="PANTHER" id="PTHR32440">
    <property type="entry name" value="PHOSPHATASE DCR2-RELATED-RELATED"/>
    <property type="match status" value="1"/>
</dbReference>
<sequence length="343" mass="37617">MVHYIVLTLLGLATGICALPNIRSRDQSETRLQFTSDGTFQLSIFEDLHYGEAEDTTWGPIQDVESTAVINTILDNENPDLVILNGDLITGDNTFLANATDYIDEIVAPLVERQLLWASTYGNHDSDYNLSRSAILEREQSYSNSLTQSMVTGKLAGVSNYYLPVYPSNSSATTPALIIWFFDSRGGNYFQELENGSEVVEWFTQTNADLTEQYGKVIPSIAFYHIPVNAMLAFQNQGVDAHSEPGINADVPLDQQGEASGQGELPGMNLTGNGLNLCFGRHTGYGGYGSWTRGSRQILLDETTLATEIATWIRLEDGSVSGQVSLNSTYGEDRYPAVATTYT</sequence>
<proteinExistence type="predicted"/>
<name>A0A2V5HHK9_ASPV1</name>
<feature type="chain" id="PRO_5016109876" evidence="1">
    <location>
        <begin position="19"/>
        <end position="343"/>
    </location>
</feature>